<name>A0ABD2QHD4_9PLAT</name>
<dbReference type="AlphaFoldDB" id="A0ABD2QHD4"/>
<dbReference type="Gene3D" id="3.90.79.10">
    <property type="entry name" value="Nucleoside Triphosphate Pyrophosphohydrolase"/>
    <property type="match status" value="1"/>
</dbReference>
<feature type="region of interest" description="Disordered" evidence="1">
    <location>
        <begin position="51"/>
        <end position="70"/>
    </location>
</feature>
<evidence type="ECO:0000313" key="4">
    <source>
        <dbReference type="Proteomes" id="UP001626550"/>
    </source>
</evidence>
<dbReference type="Proteomes" id="UP001626550">
    <property type="component" value="Unassembled WGS sequence"/>
</dbReference>
<evidence type="ECO:0000259" key="2">
    <source>
        <dbReference type="Pfam" id="PF11788"/>
    </source>
</evidence>
<protein>
    <submittedName>
        <fullName evidence="3">39S ribosomal protein L46, mitochondrial</fullName>
    </submittedName>
</protein>
<reference evidence="3 4" key="1">
    <citation type="submission" date="2024-11" db="EMBL/GenBank/DDBJ databases">
        <title>Adaptive evolution of stress response genes in parasites aligns with host niche diversity.</title>
        <authorList>
            <person name="Hahn C."/>
            <person name="Resl P."/>
        </authorList>
    </citation>
    <scope>NUCLEOTIDE SEQUENCE [LARGE SCALE GENOMIC DNA]</scope>
    <source>
        <strain evidence="3">EGGRZ-B1_66</strain>
        <tissue evidence="3">Body</tissue>
    </source>
</reference>
<keyword evidence="3" id="KW-0687">Ribonucleoprotein</keyword>
<evidence type="ECO:0000313" key="3">
    <source>
        <dbReference type="EMBL" id="KAL3318607.1"/>
    </source>
</evidence>
<dbReference type="PANTHER" id="PTHR13124:SF12">
    <property type="entry name" value="LARGE RIBOSOMAL SUBUNIT PROTEIN ML46"/>
    <property type="match status" value="1"/>
</dbReference>
<comment type="caution">
    <text evidence="3">The sequence shown here is derived from an EMBL/GenBank/DDBJ whole genome shotgun (WGS) entry which is preliminary data.</text>
</comment>
<dbReference type="EMBL" id="JBJKFK010000224">
    <property type="protein sequence ID" value="KAL3318607.1"/>
    <property type="molecule type" value="Genomic_DNA"/>
</dbReference>
<evidence type="ECO:0000256" key="1">
    <source>
        <dbReference type="SAM" id="MobiDB-lite"/>
    </source>
</evidence>
<dbReference type="InterPro" id="IPR040008">
    <property type="entry name" value="Ribosomal_mL46"/>
</dbReference>
<keyword evidence="4" id="KW-1185">Reference proteome</keyword>
<dbReference type="GO" id="GO:0005840">
    <property type="term" value="C:ribosome"/>
    <property type="evidence" value="ECO:0007669"/>
    <property type="project" value="UniProtKB-KW"/>
</dbReference>
<dbReference type="PANTHER" id="PTHR13124">
    <property type="entry name" value="39S RIBOSOMAL PROTEIN L46, MITOCHONDRIAL PRECURSOR-RELATED"/>
    <property type="match status" value="1"/>
</dbReference>
<proteinExistence type="predicted"/>
<accession>A0ABD2QHD4</accession>
<organism evidence="3 4">
    <name type="scientific">Cichlidogyrus casuarinus</name>
    <dbReference type="NCBI Taxonomy" id="1844966"/>
    <lineage>
        <taxon>Eukaryota</taxon>
        <taxon>Metazoa</taxon>
        <taxon>Spiralia</taxon>
        <taxon>Lophotrochozoa</taxon>
        <taxon>Platyhelminthes</taxon>
        <taxon>Monogenea</taxon>
        <taxon>Monopisthocotylea</taxon>
        <taxon>Dactylogyridea</taxon>
        <taxon>Ancyrocephalidae</taxon>
        <taxon>Cichlidogyrus</taxon>
    </lineage>
</organism>
<sequence length="239" mass="27493">MTGPAKIFTGLCIKRLPVVNPLLKPIENKVMMLKRQMEFEHSSLSKHEYRAKIEASRSKEEQANESKELSDTALMTAAELETQWESNLDKFKAAPKLTDNDVKRDFASPWHSLDSILYLLVKQKLGKNAEWGFPVVEAPRNVPLWKTAQDFADLLVGQAKPTIIGNLPVAVHKYKFQSNEVKTPVQMYFYHSYINKLHRDPKVMGDGIEDHVWVKRCQIPDYINARSFLKTINSFVVEY</sequence>
<dbReference type="InterPro" id="IPR021757">
    <property type="entry name" value="Ribosomal_mL46_N"/>
</dbReference>
<feature type="domain" description="Large ribosomal subunit protein mL46 N-terminal" evidence="2">
    <location>
        <begin position="6"/>
        <end position="93"/>
    </location>
</feature>
<dbReference type="Pfam" id="PF11788">
    <property type="entry name" value="MRP-L46"/>
    <property type="match status" value="1"/>
</dbReference>
<gene>
    <name evidence="3" type="primary">MRPL46</name>
    <name evidence="3" type="ORF">Ciccas_002730</name>
</gene>
<keyword evidence="3" id="KW-0689">Ribosomal protein</keyword>